<evidence type="ECO:0000313" key="13">
    <source>
        <dbReference type="EMBL" id="CAD9503648.1"/>
    </source>
</evidence>
<evidence type="ECO:0000256" key="5">
    <source>
        <dbReference type="ARBA" id="ARBA00023136"/>
    </source>
</evidence>
<gene>
    <name evidence="13" type="ORF">BRAN1462_LOCUS5027</name>
</gene>
<dbReference type="GO" id="GO:0019706">
    <property type="term" value="F:protein-cysteine S-palmitoyltransferase activity"/>
    <property type="evidence" value="ECO:0007669"/>
    <property type="project" value="UniProtKB-EC"/>
</dbReference>
<evidence type="ECO:0000259" key="12">
    <source>
        <dbReference type="Pfam" id="PF01529"/>
    </source>
</evidence>
<evidence type="ECO:0000256" key="9">
    <source>
        <dbReference type="ARBA" id="ARBA00048048"/>
    </source>
</evidence>
<comment type="similarity">
    <text evidence="10">Belongs to the DHHC palmitoyltransferase family.</text>
</comment>
<dbReference type="Pfam" id="PF01529">
    <property type="entry name" value="DHHC"/>
    <property type="match status" value="1"/>
</dbReference>
<dbReference type="EC" id="2.3.1.225" evidence="10"/>
<name>A0A7S2HYR7_9DINO</name>
<dbReference type="GO" id="GO:0005794">
    <property type="term" value="C:Golgi apparatus"/>
    <property type="evidence" value="ECO:0007669"/>
    <property type="project" value="TreeGrafter"/>
</dbReference>
<accession>A0A7S2HYR7</accession>
<evidence type="ECO:0000256" key="7">
    <source>
        <dbReference type="ARBA" id="ARBA00023288"/>
    </source>
</evidence>
<feature type="domain" description="Palmitoyltransferase DHHC" evidence="12">
    <location>
        <begin position="186"/>
        <end position="318"/>
    </location>
</feature>
<keyword evidence="4 10" id="KW-1133">Transmembrane helix</keyword>
<dbReference type="PANTHER" id="PTHR22883">
    <property type="entry name" value="ZINC FINGER DHHC DOMAIN CONTAINING PROTEIN"/>
    <property type="match status" value="1"/>
</dbReference>
<keyword evidence="3 10" id="KW-0812">Transmembrane</keyword>
<evidence type="ECO:0000256" key="8">
    <source>
        <dbReference type="ARBA" id="ARBA00023315"/>
    </source>
</evidence>
<comment type="domain">
    <text evidence="10">The DHHC domain is required for palmitoyltransferase activity.</text>
</comment>
<sequence>MARRDGREAGAGSAGDDEEMQSLNPGVTRIGAAGGELVDIVAAKDATPAAKRKGKVSRALYQVWPSENVFFCRGLLITGGSEECWAPNLCVWTCILVPCSLYFFWVFPSLWHRGAYALPIAVLAVFLMTTGLLLATCCTDPGIIPRREVILATRCAEELEAALGYDVLGGSVNGTEPTLDPKLKSQGYRWCRTCRIVRPPRASHCPDCDNCVLRYDHHCPFVNNCVGQRNYHFFFGFITSVLVLAMLVIPSIMTFFSALNSEIMLTQMSQVSRSMQLLFYGVAIGGFFIVIAALLSCILWSYHFFLITSHRTTKEFRKSIPNVTEEPTLCASRGPPLFDPWTRVDPDDLIVPRDQQAKRSRW</sequence>
<evidence type="ECO:0000256" key="11">
    <source>
        <dbReference type="SAM" id="MobiDB-lite"/>
    </source>
</evidence>
<protein>
    <recommendedName>
        <fullName evidence="10">Palmitoyltransferase</fullName>
        <ecNumber evidence="10">2.3.1.225</ecNumber>
    </recommendedName>
</protein>
<dbReference type="GO" id="GO:0006612">
    <property type="term" value="P:protein targeting to membrane"/>
    <property type="evidence" value="ECO:0007669"/>
    <property type="project" value="TreeGrafter"/>
</dbReference>
<evidence type="ECO:0000256" key="2">
    <source>
        <dbReference type="ARBA" id="ARBA00022679"/>
    </source>
</evidence>
<dbReference type="PROSITE" id="PS50216">
    <property type="entry name" value="DHHC"/>
    <property type="match status" value="1"/>
</dbReference>
<evidence type="ECO:0000256" key="3">
    <source>
        <dbReference type="ARBA" id="ARBA00022692"/>
    </source>
</evidence>
<keyword evidence="5 10" id="KW-0472">Membrane</keyword>
<comment type="catalytic activity">
    <reaction evidence="9 10">
        <text>L-cysteinyl-[protein] + hexadecanoyl-CoA = S-hexadecanoyl-L-cysteinyl-[protein] + CoA</text>
        <dbReference type="Rhea" id="RHEA:36683"/>
        <dbReference type="Rhea" id="RHEA-COMP:10131"/>
        <dbReference type="Rhea" id="RHEA-COMP:11032"/>
        <dbReference type="ChEBI" id="CHEBI:29950"/>
        <dbReference type="ChEBI" id="CHEBI:57287"/>
        <dbReference type="ChEBI" id="CHEBI:57379"/>
        <dbReference type="ChEBI" id="CHEBI:74151"/>
        <dbReference type="EC" id="2.3.1.225"/>
    </reaction>
</comment>
<keyword evidence="7" id="KW-0449">Lipoprotein</keyword>
<keyword evidence="2 10" id="KW-0808">Transferase</keyword>
<evidence type="ECO:0000256" key="4">
    <source>
        <dbReference type="ARBA" id="ARBA00022989"/>
    </source>
</evidence>
<dbReference type="AlphaFoldDB" id="A0A7S2HYR7"/>
<dbReference type="InterPro" id="IPR039859">
    <property type="entry name" value="PFA4/ZDH16/20/ERF2-like"/>
</dbReference>
<feature type="transmembrane region" description="Helical" evidence="10">
    <location>
        <begin position="89"/>
        <end position="110"/>
    </location>
</feature>
<reference evidence="13" key="1">
    <citation type="submission" date="2021-01" db="EMBL/GenBank/DDBJ databases">
        <authorList>
            <person name="Corre E."/>
            <person name="Pelletier E."/>
            <person name="Niang G."/>
            <person name="Scheremetjew M."/>
            <person name="Finn R."/>
            <person name="Kale V."/>
            <person name="Holt S."/>
            <person name="Cochrane G."/>
            <person name="Meng A."/>
            <person name="Brown T."/>
            <person name="Cohen L."/>
        </authorList>
    </citation>
    <scope>NUCLEOTIDE SEQUENCE</scope>
    <source>
        <strain evidence="13">RCC3387</strain>
    </source>
</reference>
<feature type="transmembrane region" description="Helical" evidence="10">
    <location>
        <begin position="116"/>
        <end position="137"/>
    </location>
</feature>
<proteinExistence type="inferred from homology"/>
<keyword evidence="6" id="KW-0564">Palmitate</keyword>
<evidence type="ECO:0000256" key="10">
    <source>
        <dbReference type="RuleBase" id="RU079119"/>
    </source>
</evidence>
<evidence type="ECO:0000256" key="1">
    <source>
        <dbReference type="ARBA" id="ARBA00004127"/>
    </source>
</evidence>
<feature type="transmembrane region" description="Helical" evidence="10">
    <location>
        <begin position="233"/>
        <end position="258"/>
    </location>
</feature>
<dbReference type="GO" id="GO:0005783">
    <property type="term" value="C:endoplasmic reticulum"/>
    <property type="evidence" value="ECO:0007669"/>
    <property type="project" value="TreeGrafter"/>
</dbReference>
<comment type="subcellular location">
    <subcellularLocation>
        <location evidence="1">Endomembrane system</location>
        <topology evidence="1">Multi-pass membrane protein</topology>
    </subcellularLocation>
</comment>
<dbReference type="InterPro" id="IPR001594">
    <property type="entry name" value="Palmitoyltrfase_DHHC"/>
</dbReference>
<evidence type="ECO:0000256" key="6">
    <source>
        <dbReference type="ARBA" id="ARBA00023139"/>
    </source>
</evidence>
<dbReference type="PANTHER" id="PTHR22883:SF43">
    <property type="entry name" value="PALMITOYLTRANSFERASE APP"/>
    <property type="match status" value="1"/>
</dbReference>
<feature type="region of interest" description="Disordered" evidence="11">
    <location>
        <begin position="1"/>
        <end position="22"/>
    </location>
</feature>
<feature type="transmembrane region" description="Helical" evidence="10">
    <location>
        <begin position="278"/>
        <end position="307"/>
    </location>
</feature>
<keyword evidence="8 10" id="KW-0012">Acyltransferase</keyword>
<dbReference type="EMBL" id="HBGW01007791">
    <property type="protein sequence ID" value="CAD9503648.1"/>
    <property type="molecule type" value="Transcribed_RNA"/>
</dbReference>
<organism evidence="13">
    <name type="scientific">Zooxanthella nutricula</name>
    <dbReference type="NCBI Taxonomy" id="1333877"/>
    <lineage>
        <taxon>Eukaryota</taxon>
        <taxon>Sar</taxon>
        <taxon>Alveolata</taxon>
        <taxon>Dinophyceae</taxon>
        <taxon>Peridiniales</taxon>
        <taxon>Peridiniales incertae sedis</taxon>
        <taxon>Zooxanthella</taxon>
    </lineage>
</organism>